<feature type="transmembrane region" description="Helical" evidence="1">
    <location>
        <begin position="127"/>
        <end position="151"/>
    </location>
</feature>
<keyword evidence="3" id="KW-1185">Reference proteome</keyword>
<feature type="transmembrane region" description="Helical" evidence="1">
    <location>
        <begin position="97"/>
        <end position="115"/>
    </location>
</feature>
<evidence type="ECO:0000313" key="3">
    <source>
        <dbReference type="Proteomes" id="UP000245119"/>
    </source>
</evidence>
<comment type="caution">
    <text evidence="2">The sequence shown here is derived from an EMBL/GenBank/DDBJ whole genome shotgun (WGS) entry which is preliminary data.</text>
</comment>
<dbReference type="AlphaFoldDB" id="A0A2T7P241"/>
<reference evidence="2 3" key="1">
    <citation type="submission" date="2018-04" db="EMBL/GenBank/DDBJ databases">
        <title>The genome of golden apple snail Pomacea canaliculata provides insight into stress tolerance and invasive adaptation.</title>
        <authorList>
            <person name="Liu C."/>
            <person name="Liu B."/>
            <person name="Ren Y."/>
            <person name="Zhang Y."/>
            <person name="Wang H."/>
            <person name="Li S."/>
            <person name="Jiang F."/>
            <person name="Yin L."/>
            <person name="Zhang G."/>
            <person name="Qian W."/>
            <person name="Fan W."/>
        </authorList>
    </citation>
    <scope>NUCLEOTIDE SEQUENCE [LARGE SCALE GENOMIC DNA]</scope>
    <source>
        <strain evidence="2">SZHN2017</strain>
        <tissue evidence="2">Muscle</tissue>
    </source>
</reference>
<evidence type="ECO:0000256" key="1">
    <source>
        <dbReference type="SAM" id="Phobius"/>
    </source>
</evidence>
<sequence length="194" mass="21728">MPRDAVIVECRFSRTNLMVVNMSEKGNPANVFFQNKPEKCVRPHMFAHCQPTHDYVTIWAVVMNVTGTNRRTVFCNRTTDAGQYRTFESFNITLGDSVSWVIILVVDAVVLQAVVSSHQRLSCDLTCTTKVIFLFLLVAGLAAKCCIMYTATRADIDGLNLRQKFSTDVTCVQRSSGLTTGRRHVSKRCGEELP</sequence>
<dbReference type="Proteomes" id="UP000245119">
    <property type="component" value="Linkage Group LG7"/>
</dbReference>
<organism evidence="2 3">
    <name type="scientific">Pomacea canaliculata</name>
    <name type="common">Golden apple snail</name>
    <dbReference type="NCBI Taxonomy" id="400727"/>
    <lineage>
        <taxon>Eukaryota</taxon>
        <taxon>Metazoa</taxon>
        <taxon>Spiralia</taxon>
        <taxon>Lophotrochozoa</taxon>
        <taxon>Mollusca</taxon>
        <taxon>Gastropoda</taxon>
        <taxon>Caenogastropoda</taxon>
        <taxon>Architaenioglossa</taxon>
        <taxon>Ampullarioidea</taxon>
        <taxon>Ampullariidae</taxon>
        <taxon>Pomacea</taxon>
    </lineage>
</organism>
<protein>
    <submittedName>
        <fullName evidence="2">Uncharacterized protein</fullName>
    </submittedName>
</protein>
<evidence type="ECO:0000313" key="2">
    <source>
        <dbReference type="EMBL" id="PVD27495.1"/>
    </source>
</evidence>
<keyword evidence="1" id="KW-0812">Transmembrane</keyword>
<gene>
    <name evidence="2" type="ORF">C0Q70_12656</name>
</gene>
<proteinExistence type="predicted"/>
<dbReference type="EMBL" id="PZQS01000007">
    <property type="protein sequence ID" value="PVD27495.1"/>
    <property type="molecule type" value="Genomic_DNA"/>
</dbReference>
<accession>A0A2T7P241</accession>
<keyword evidence="1" id="KW-1133">Transmembrane helix</keyword>
<name>A0A2T7P241_POMCA</name>
<keyword evidence="1" id="KW-0472">Membrane</keyword>